<evidence type="ECO:0000313" key="1">
    <source>
        <dbReference type="EMBL" id="JAH95575.1"/>
    </source>
</evidence>
<reference evidence="1" key="2">
    <citation type="journal article" date="2015" name="Fish Shellfish Immunol.">
        <title>Early steps in the European eel (Anguilla anguilla)-Vibrio vulnificus interaction in the gills: Role of the RtxA13 toxin.</title>
        <authorList>
            <person name="Callol A."/>
            <person name="Pajuelo D."/>
            <person name="Ebbesson L."/>
            <person name="Teles M."/>
            <person name="MacKenzie S."/>
            <person name="Amaro C."/>
        </authorList>
    </citation>
    <scope>NUCLEOTIDE SEQUENCE</scope>
</reference>
<dbReference type="EMBL" id="GBXM01013002">
    <property type="protein sequence ID" value="JAH95575.1"/>
    <property type="molecule type" value="Transcribed_RNA"/>
</dbReference>
<accession>A0A0E9X0Z9</accession>
<dbReference type="AlphaFoldDB" id="A0A0E9X0Z9"/>
<organism evidence="1">
    <name type="scientific">Anguilla anguilla</name>
    <name type="common">European freshwater eel</name>
    <name type="synonym">Muraena anguilla</name>
    <dbReference type="NCBI Taxonomy" id="7936"/>
    <lineage>
        <taxon>Eukaryota</taxon>
        <taxon>Metazoa</taxon>
        <taxon>Chordata</taxon>
        <taxon>Craniata</taxon>
        <taxon>Vertebrata</taxon>
        <taxon>Euteleostomi</taxon>
        <taxon>Actinopterygii</taxon>
        <taxon>Neopterygii</taxon>
        <taxon>Teleostei</taxon>
        <taxon>Anguilliformes</taxon>
        <taxon>Anguillidae</taxon>
        <taxon>Anguilla</taxon>
    </lineage>
</organism>
<proteinExistence type="predicted"/>
<protein>
    <submittedName>
        <fullName evidence="1">Uncharacterized protein</fullName>
    </submittedName>
</protein>
<sequence>MQLTLTYINCSTFTMHAKGTVCCFIKRPTWNQHQTQYNTTVGKCERPITFTHVFSGGVMHDSKPPRLSIRPCVMGHLHSVTRVR</sequence>
<name>A0A0E9X0Z9_ANGAN</name>
<reference evidence="1" key="1">
    <citation type="submission" date="2014-11" db="EMBL/GenBank/DDBJ databases">
        <authorList>
            <person name="Amaro Gonzalez C."/>
        </authorList>
    </citation>
    <scope>NUCLEOTIDE SEQUENCE</scope>
</reference>